<evidence type="ECO:0000313" key="4">
    <source>
        <dbReference type="Proteomes" id="UP000076154"/>
    </source>
</evidence>
<dbReference type="Proteomes" id="UP000076154">
    <property type="component" value="Unassembled WGS sequence"/>
</dbReference>
<feature type="region of interest" description="Disordered" evidence="1">
    <location>
        <begin position="57"/>
        <end position="76"/>
    </location>
</feature>
<organism evidence="3 4">
    <name type="scientific">Hypsizygus marmoreus</name>
    <name type="common">White beech mushroom</name>
    <name type="synonym">Agaricus marmoreus</name>
    <dbReference type="NCBI Taxonomy" id="39966"/>
    <lineage>
        <taxon>Eukaryota</taxon>
        <taxon>Fungi</taxon>
        <taxon>Dikarya</taxon>
        <taxon>Basidiomycota</taxon>
        <taxon>Agaricomycotina</taxon>
        <taxon>Agaricomycetes</taxon>
        <taxon>Agaricomycetidae</taxon>
        <taxon>Agaricales</taxon>
        <taxon>Tricholomatineae</taxon>
        <taxon>Lyophyllaceae</taxon>
        <taxon>Hypsizygus</taxon>
    </lineage>
</organism>
<dbReference type="EMBL" id="LUEZ02000053">
    <property type="protein sequence ID" value="RDB21871.1"/>
    <property type="molecule type" value="Genomic_DNA"/>
</dbReference>
<name>A0A369JI62_HYPMA</name>
<evidence type="ECO:0000256" key="1">
    <source>
        <dbReference type="SAM" id="MobiDB-lite"/>
    </source>
</evidence>
<gene>
    <name evidence="3" type="ORF">Hypma_011159</name>
</gene>
<protein>
    <submittedName>
        <fullName evidence="3">Uncharacterized protein</fullName>
    </submittedName>
</protein>
<evidence type="ECO:0000313" key="3">
    <source>
        <dbReference type="EMBL" id="RDB21871.1"/>
    </source>
</evidence>
<comment type="caution">
    <text evidence="3">The sequence shown here is derived from an EMBL/GenBank/DDBJ whole genome shotgun (WGS) entry which is preliminary data.</text>
</comment>
<evidence type="ECO:0000256" key="2">
    <source>
        <dbReference type="SAM" id="SignalP"/>
    </source>
</evidence>
<feature type="signal peptide" evidence="2">
    <location>
        <begin position="1"/>
        <end position="20"/>
    </location>
</feature>
<proteinExistence type="predicted"/>
<keyword evidence="2" id="KW-0732">Signal</keyword>
<sequence>MKLFLTSTWIALATISLVTAAPQFFTTNAPGGGTTTCITFTFPGGTSTTVITITPTPTRTVETTTVKPSPTTSTNY</sequence>
<keyword evidence="4" id="KW-1185">Reference proteome</keyword>
<dbReference type="AlphaFoldDB" id="A0A369JI62"/>
<dbReference type="InParanoid" id="A0A369JI62"/>
<feature type="chain" id="PRO_5016620518" evidence="2">
    <location>
        <begin position="21"/>
        <end position="76"/>
    </location>
</feature>
<accession>A0A369JI62</accession>
<reference evidence="3" key="1">
    <citation type="submission" date="2018-04" db="EMBL/GenBank/DDBJ databases">
        <title>Whole genome sequencing of Hypsizygus marmoreus.</title>
        <authorList>
            <person name="Choi I.-G."/>
            <person name="Min B."/>
            <person name="Kim J.-G."/>
            <person name="Kim S."/>
            <person name="Oh Y.-L."/>
            <person name="Kong W.-S."/>
            <person name="Park H."/>
            <person name="Jeong J."/>
            <person name="Song E.-S."/>
        </authorList>
    </citation>
    <scope>NUCLEOTIDE SEQUENCE [LARGE SCALE GENOMIC DNA]</scope>
    <source>
        <strain evidence="3">51987-8</strain>
    </source>
</reference>